<evidence type="ECO:0000256" key="1">
    <source>
        <dbReference type="ARBA" id="ARBA00022630"/>
    </source>
</evidence>
<proteinExistence type="predicted"/>
<gene>
    <name evidence="4" type="ORF">DKG75_12370</name>
</gene>
<dbReference type="InterPro" id="IPR051799">
    <property type="entry name" value="NADH_flavin_oxidoreductase"/>
</dbReference>
<dbReference type="SUPFAM" id="SSF51395">
    <property type="entry name" value="FMN-linked oxidoreductases"/>
    <property type="match status" value="1"/>
</dbReference>
<dbReference type="Proteomes" id="UP000246077">
    <property type="component" value="Unassembled WGS sequence"/>
</dbReference>
<dbReference type="GO" id="GO:0016491">
    <property type="term" value="F:oxidoreductase activity"/>
    <property type="evidence" value="ECO:0007669"/>
    <property type="project" value="UniProtKB-KW"/>
</dbReference>
<feature type="domain" description="NADH:flavin oxidoreductase/NADH oxidase N-terminal" evidence="3">
    <location>
        <begin position="7"/>
        <end position="245"/>
    </location>
</feature>
<evidence type="ECO:0000313" key="5">
    <source>
        <dbReference type="Proteomes" id="UP000246077"/>
    </source>
</evidence>
<dbReference type="PANTHER" id="PTHR43656">
    <property type="entry name" value="BINDING OXIDOREDUCTASE, PUTATIVE (AFU_ORTHOLOGUE AFUA_2G08260)-RELATED"/>
    <property type="match status" value="1"/>
</dbReference>
<dbReference type="EMBL" id="QGLF01000003">
    <property type="protein sequence ID" value="PWR20782.1"/>
    <property type="molecule type" value="Genomic_DNA"/>
</dbReference>
<dbReference type="OrthoDB" id="9804454at2"/>
<dbReference type="Gene3D" id="3.20.20.70">
    <property type="entry name" value="Aldolase class I"/>
    <property type="match status" value="1"/>
</dbReference>
<dbReference type="PANTHER" id="PTHR43656:SF2">
    <property type="entry name" value="BINDING OXIDOREDUCTASE, PUTATIVE (AFU_ORTHOLOGUE AFUA_2G08260)-RELATED"/>
    <property type="match status" value="1"/>
</dbReference>
<name>A0A317E2G8_9PROT</name>
<dbReference type="RefSeq" id="WP_109921426.1">
    <property type="nucleotide sequence ID" value="NZ_QGLF01000003.1"/>
</dbReference>
<protein>
    <submittedName>
        <fullName evidence="4">Flavin oxidoreductase</fullName>
    </submittedName>
</protein>
<dbReference type="InterPro" id="IPR001155">
    <property type="entry name" value="OxRdtase_FMN_N"/>
</dbReference>
<comment type="caution">
    <text evidence="4">The sequence shown here is derived from an EMBL/GenBank/DDBJ whole genome shotgun (WGS) entry which is preliminary data.</text>
</comment>
<evidence type="ECO:0000259" key="3">
    <source>
        <dbReference type="Pfam" id="PF00724"/>
    </source>
</evidence>
<dbReference type="GO" id="GO:0010181">
    <property type="term" value="F:FMN binding"/>
    <property type="evidence" value="ECO:0007669"/>
    <property type="project" value="InterPro"/>
</dbReference>
<dbReference type="Pfam" id="PF00724">
    <property type="entry name" value="Oxidored_FMN"/>
    <property type="match status" value="1"/>
</dbReference>
<keyword evidence="1" id="KW-0285">Flavoprotein</keyword>
<evidence type="ECO:0000256" key="2">
    <source>
        <dbReference type="ARBA" id="ARBA00023002"/>
    </source>
</evidence>
<dbReference type="CDD" id="cd02803">
    <property type="entry name" value="OYE_like_FMN_family"/>
    <property type="match status" value="1"/>
</dbReference>
<evidence type="ECO:0000313" key="4">
    <source>
        <dbReference type="EMBL" id="PWR20782.1"/>
    </source>
</evidence>
<keyword evidence="5" id="KW-1185">Reference proteome</keyword>
<keyword evidence="2" id="KW-0560">Oxidoreductase</keyword>
<dbReference type="AlphaFoldDB" id="A0A317E2G8"/>
<dbReference type="InterPro" id="IPR013785">
    <property type="entry name" value="Aldolase_TIM"/>
</dbReference>
<accession>A0A317E2G8</accession>
<reference evidence="5" key="1">
    <citation type="submission" date="2018-05" db="EMBL/GenBank/DDBJ databases">
        <title>Zavarzinia sp. HR-AS.</title>
        <authorList>
            <person name="Lee Y."/>
            <person name="Jeon C.O."/>
        </authorList>
    </citation>
    <scope>NUCLEOTIDE SEQUENCE [LARGE SCALE GENOMIC DNA]</scope>
    <source>
        <strain evidence="5">DSM 1231</strain>
    </source>
</reference>
<sequence>MTIDMAFTPLRLGPLTLRNRFIKSGANEGMSRDGLPTRALVEHHRAIAAGGAALCTVAYGAISPAGRTFADQLCLHDEAVAPLRVLTDAVHREGAAASLQITHGGAFSFLRPADGRRPGSASGGFNPTGALHGTPFKRPLAEAELEALADGFAVAARLAGEAGFDAVEIHMGHGYLLSQFLSPGENRRRDRFGGDMAGRARFPRLVLQRVLDAVGGRMAVLCKIGVFEGYRGGNGIADVVALARLLEGDGAHLLVLSGGMNVQAPWWIFGSKMPVAEMKAAEPNRLARLALSALALMQPRRLDFRELYFREPSRAVRAATRLPLGYLGGVTSMAGVRTALADGFDAVVLGRALLHDPDLVRRFQAGLPSSGCTACNRCVATMHTPAGTHCVLHGTPDAAPNRIVAGRNG</sequence>
<organism evidence="4 5">
    <name type="scientific">Zavarzinia compransoris</name>
    <dbReference type="NCBI Taxonomy" id="1264899"/>
    <lineage>
        <taxon>Bacteria</taxon>
        <taxon>Pseudomonadati</taxon>
        <taxon>Pseudomonadota</taxon>
        <taxon>Alphaproteobacteria</taxon>
        <taxon>Rhodospirillales</taxon>
        <taxon>Zavarziniaceae</taxon>
        <taxon>Zavarzinia</taxon>
    </lineage>
</organism>